<evidence type="ECO:0000256" key="7">
    <source>
        <dbReference type="ARBA" id="ARBA00043224"/>
    </source>
</evidence>
<feature type="domain" description="Isochorismatase-like" evidence="8">
    <location>
        <begin position="4"/>
        <end position="226"/>
    </location>
</feature>
<dbReference type="PANTHER" id="PTHR11080">
    <property type="entry name" value="PYRAZINAMIDASE/NICOTINAMIDASE"/>
    <property type="match status" value="1"/>
</dbReference>
<dbReference type="AlphaFoldDB" id="A0A2X0LKG7"/>
<dbReference type="EMBL" id="FMWP01000018">
    <property type="protein sequence ID" value="SCZ92443.1"/>
    <property type="molecule type" value="Genomic_DNA"/>
</dbReference>
<evidence type="ECO:0000256" key="2">
    <source>
        <dbReference type="ARBA" id="ARBA00022642"/>
    </source>
</evidence>
<keyword evidence="3" id="KW-0479">Metal-binding</keyword>
<comment type="pathway">
    <text evidence="5">Cofactor biosynthesis; nicotinate biosynthesis; nicotinate from nicotinamide: step 1/1.</text>
</comment>
<keyword evidence="2" id="KW-0662">Pyridine nucleotide biosynthesis</keyword>
<evidence type="ECO:0000313" key="9">
    <source>
        <dbReference type="EMBL" id="SCZ92443.1"/>
    </source>
</evidence>
<dbReference type="OrthoDB" id="1739143at2759"/>
<proteinExistence type="inferred from homology"/>
<protein>
    <recommendedName>
        <fullName evidence="6">nicotinamidase</fullName>
        <ecNumber evidence="6">3.5.1.19</ecNumber>
    </recommendedName>
    <alternativeName>
        <fullName evidence="7">Nicotinamide deamidase</fullName>
    </alternativeName>
</protein>
<evidence type="ECO:0000256" key="1">
    <source>
        <dbReference type="ARBA" id="ARBA00006336"/>
    </source>
</evidence>
<dbReference type="Pfam" id="PF00857">
    <property type="entry name" value="Isochorismatase"/>
    <property type="match status" value="1"/>
</dbReference>
<dbReference type="InterPro" id="IPR052347">
    <property type="entry name" value="Isochorismatase_Nicotinamidase"/>
</dbReference>
<dbReference type="EC" id="3.5.1.19" evidence="6"/>
<evidence type="ECO:0000256" key="6">
    <source>
        <dbReference type="ARBA" id="ARBA00039017"/>
    </source>
</evidence>
<organism evidence="9 10">
    <name type="scientific">Microbotryum saponariae</name>
    <dbReference type="NCBI Taxonomy" id="289078"/>
    <lineage>
        <taxon>Eukaryota</taxon>
        <taxon>Fungi</taxon>
        <taxon>Dikarya</taxon>
        <taxon>Basidiomycota</taxon>
        <taxon>Pucciniomycotina</taxon>
        <taxon>Microbotryomycetes</taxon>
        <taxon>Microbotryales</taxon>
        <taxon>Microbotryaceae</taxon>
        <taxon>Microbotryum</taxon>
    </lineage>
</organism>
<dbReference type="InterPro" id="IPR000868">
    <property type="entry name" value="Isochorismatase-like_dom"/>
</dbReference>
<dbReference type="GO" id="GO:0046872">
    <property type="term" value="F:metal ion binding"/>
    <property type="evidence" value="ECO:0007669"/>
    <property type="project" value="UniProtKB-KW"/>
</dbReference>
<evidence type="ECO:0000259" key="8">
    <source>
        <dbReference type="Pfam" id="PF00857"/>
    </source>
</evidence>
<dbReference type="GO" id="GO:0019363">
    <property type="term" value="P:pyridine nucleotide biosynthetic process"/>
    <property type="evidence" value="ECO:0007669"/>
    <property type="project" value="UniProtKB-KW"/>
</dbReference>
<dbReference type="STRING" id="289078.A0A2X0LKG7"/>
<dbReference type="GO" id="GO:0008936">
    <property type="term" value="F:nicotinamidase activity"/>
    <property type="evidence" value="ECO:0007669"/>
    <property type="project" value="UniProtKB-EC"/>
</dbReference>
<dbReference type="Proteomes" id="UP000249723">
    <property type="component" value="Unassembled WGS sequence"/>
</dbReference>
<reference evidence="10" key="1">
    <citation type="submission" date="2016-10" db="EMBL/GenBank/DDBJ databases">
        <authorList>
            <person name="Jeantristanb JTB J.-T."/>
            <person name="Ricardo R."/>
        </authorList>
    </citation>
    <scope>NUCLEOTIDE SEQUENCE [LARGE SCALE GENOMIC DNA]</scope>
</reference>
<dbReference type="PANTHER" id="PTHR11080:SF2">
    <property type="entry name" value="LD05707P"/>
    <property type="match status" value="1"/>
</dbReference>
<keyword evidence="10" id="KW-1185">Reference proteome</keyword>
<gene>
    <name evidence="9" type="ORF">BZ3500_MVSOF-1268-A1-R1_CHR5-2G07861</name>
</gene>
<evidence type="ECO:0000256" key="4">
    <source>
        <dbReference type="ARBA" id="ARBA00022801"/>
    </source>
</evidence>
<sequence>MTRAALLLVDVQYDFLDQPTPGSLAVPGGHEILPHVHHLLDTGDWQLVIASQYPEDFHPSDHISFASRHHREPFTKLVVPRPPSQEAHQQELWPDHCVQGTHGCAIERGVQQRLDAWQGPKLVVQKGTDEDLDAYSAFAIPLTAKDQQLSLLTRALMEHNIDIVVVVGLATEYCIKASALAAIEEGRTRGWKVLIVQEAVKGIDTEQSQRALEELERKGARVVAMADVELNALAKKR</sequence>
<evidence type="ECO:0000256" key="5">
    <source>
        <dbReference type="ARBA" id="ARBA00037900"/>
    </source>
</evidence>
<comment type="similarity">
    <text evidence="1">Belongs to the isochorismatase family.</text>
</comment>
<dbReference type="Gene3D" id="3.40.50.850">
    <property type="entry name" value="Isochorismatase-like"/>
    <property type="match status" value="1"/>
</dbReference>
<name>A0A2X0LKG7_9BASI</name>
<dbReference type="SUPFAM" id="SSF52499">
    <property type="entry name" value="Isochorismatase-like hydrolases"/>
    <property type="match status" value="1"/>
</dbReference>
<evidence type="ECO:0000313" key="10">
    <source>
        <dbReference type="Proteomes" id="UP000249723"/>
    </source>
</evidence>
<evidence type="ECO:0000256" key="3">
    <source>
        <dbReference type="ARBA" id="ARBA00022723"/>
    </source>
</evidence>
<dbReference type="InterPro" id="IPR036380">
    <property type="entry name" value="Isochorismatase-like_sf"/>
</dbReference>
<accession>A0A2X0LKG7</accession>
<keyword evidence="4" id="KW-0378">Hydrolase</keyword>